<dbReference type="OrthoDB" id="122884at2"/>
<dbReference type="KEGG" id="mbry:B1812_11080"/>
<accession>A0A1W6MVB0</accession>
<gene>
    <name evidence="1" type="ORF">B1812_11080</name>
</gene>
<dbReference type="AlphaFoldDB" id="A0A1W6MVB0"/>
<reference evidence="1 2" key="1">
    <citation type="submission" date="2017-02" db="EMBL/GenBank/DDBJ databases">
        <authorList>
            <person name="Peterson S.W."/>
        </authorList>
    </citation>
    <scope>NUCLEOTIDE SEQUENCE [LARGE SCALE GENOMIC DNA]</scope>
    <source>
        <strain evidence="1 2">S285</strain>
    </source>
</reference>
<evidence type="ECO:0000313" key="1">
    <source>
        <dbReference type="EMBL" id="ARN81524.1"/>
    </source>
</evidence>
<sequence length="82" mass="9314">MTDLSAEELVELDDLQAAYKATLEEWIAAIRTEEALVSVSPHSVAEVDQWEKAHFDEDAARNKVRAAKEAYENALRQKFFGF</sequence>
<dbReference type="Proteomes" id="UP000193978">
    <property type="component" value="Chromosome"/>
</dbReference>
<name>A0A1W6MVB0_9HYPH</name>
<dbReference type="RefSeq" id="WP_085771637.1">
    <property type="nucleotide sequence ID" value="NZ_AP027149.1"/>
</dbReference>
<proteinExistence type="predicted"/>
<keyword evidence="2" id="KW-1185">Reference proteome</keyword>
<dbReference type="EMBL" id="CP019948">
    <property type="protein sequence ID" value="ARN81524.1"/>
    <property type="molecule type" value="Genomic_DNA"/>
</dbReference>
<organism evidence="1 2">
    <name type="scientific">Methylocystis bryophila</name>
    <dbReference type="NCBI Taxonomy" id="655015"/>
    <lineage>
        <taxon>Bacteria</taxon>
        <taxon>Pseudomonadati</taxon>
        <taxon>Pseudomonadota</taxon>
        <taxon>Alphaproteobacteria</taxon>
        <taxon>Hyphomicrobiales</taxon>
        <taxon>Methylocystaceae</taxon>
        <taxon>Methylocystis</taxon>
    </lineage>
</organism>
<evidence type="ECO:0000313" key="2">
    <source>
        <dbReference type="Proteomes" id="UP000193978"/>
    </source>
</evidence>
<protein>
    <submittedName>
        <fullName evidence="1">Uncharacterized protein</fullName>
    </submittedName>
</protein>